<dbReference type="Proteomes" id="UP000775213">
    <property type="component" value="Unassembled WGS sequence"/>
</dbReference>
<dbReference type="InterPro" id="IPR036249">
    <property type="entry name" value="Thioredoxin-like_sf"/>
</dbReference>
<comment type="caution">
    <text evidence="1">The sequence shown here is derived from an EMBL/GenBank/DDBJ whole genome shotgun (WGS) entry which is preliminary data.</text>
</comment>
<dbReference type="PANTHER" id="PTHR33875">
    <property type="entry name" value="OS09G0542200 PROTEIN"/>
    <property type="match status" value="1"/>
</dbReference>
<dbReference type="PANTHER" id="PTHR33875:SF2">
    <property type="entry name" value="ACR183CP"/>
    <property type="match status" value="1"/>
</dbReference>
<dbReference type="SUPFAM" id="SSF52833">
    <property type="entry name" value="Thioredoxin-like"/>
    <property type="match status" value="1"/>
</dbReference>
<evidence type="ECO:0008006" key="3">
    <source>
        <dbReference type="Google" id="ProtNLM"/>
    </source>
</evidence>
<accession>A0AAV7GZW1</accession>
<dbReference type="Gene3D" id="3.40.30.10">
    <property type="entry name" value="Glutaredoxin"/>
    <property type="match status" value="1"/>
</dbReference>
<dbReference type="EMBL" id="JAGFBR010000009">
    <property type="protein sequence ID" value="KAH0461057.1"/>
    <property type="molecule type" value="Genomic_DNA"/>
</dbReference>
<organism evidence="1 2">
    <name type="scientific">Dendrobium chrysotoxum</name>
    <name type="common">Orchid</name>
    <dbReference type="NCBI Taxonomy" id="161865"/>
    <lineage>
        <taxon>Eukaryota</taxon>
        <taxon>Viridiplantae</taxon>
        <taxon>Streptophyta</taxon>
        <taxon>Embryophyta</taxon>
        <taxon>Tracheophyta</taxon>
        <taxon>Spermatophyta</taxon>
        <taxon>Magnoliopsida</taxon>
        <taxon>Liliopsida</taxon>
        <taxon>Asparagales</taxon>
        <taxon>Orchidaceae</taxon>
        <taxon>Epidendroideae</taxon>
        <taxon>Malaxideae</taxon>
        <taxon>Dendrobiinae</taxon>
        <taxon>Dendrobium</taxon>
    </lineage>
</organism>
<name>A0AAV7GZW1_DENCH</name>
<evidence type="ECO:0000313" key="2">
    <source>
        <dbReference type="Proteomes" id="UP000775213"/>
    </source>
</evidence>
<sequence>MQKCKSVDYPAMSFSSLVLTVPSPAKTRSAICVMGRHPLLAFLLPLLLFFQGVSIAQSSIPARYDGFPYGDNWGIANGIIVEAFLDPLCPDSRDSWPPLKQVLLEYHPRLSLLAHPFPLPYHDNSFVACRALHIANMLNVSATYPLLELFFKYQEKYYNNPTKNLSREAIVDDISRLGAEAVGNSLLPAFKDGFINPHSDSATRTSFNYGCTRGVFGTPFFFVNGFLLPNAGSALDYETWKSIIDPLLRNHGEGKDDAVSSF</sequence>
<gene>
    <name evidence="1" type="ORF">IEQ34_008632</name>
</gene>
<dbReference type="AlphaFoldDB" id="A0AAV7GZW1"/>
<protein>
    <recommendedName>
        <fullName evidence="3">Thioredoxin-like fold domain-containing protein</fullName>
    </recommendedName>
</protein>
<dbReference type="CDD" id="cd02972">
    <property type="entry name" value="DsbA_family"/>
    <property type="match status" value="1"/>
</dbReference>
<reference evidence="1 2" key="1">
    <citation type="journal article" date="2021" name="Hortic Res">
        <title>Chromosome-scale assembly of the Dendrobium chrysotoxum genome enhances the understanding of orchid evolution.</title>
        <authorList>
            <person name="Zhang Y."/>
            <person name="Zhang G.Q."/>
            <person name="Zhang D."/>
            <person name="Liu X.D."/>
            <person name="Xu X.Y."/>
            <person name="Sun W.H."/>
            <person name="Yu X."/>
            <person name="Zhu X."/>
            <person name="Wang Z.W."/>
            <person name="Zhao X."/>
            <person name="Zhong W.Y."/>
            <person name="Chen H."/>
            <person name="Yin W.L."/>
            <person name="Huang T."/>
            <person name="Niu S.C."/>
            <person name="Liu Z.J."/>
        </authorList>
    </citation>
    <scope>NUCLEOTIDE SEQUENCE [LARGE SCALE GENOMIC DNA]</scope>
    <source>
        <strain evidence="1">Lindl</strain>
    </source>
</reference>
<proteinExistence type="predicted"/>
<evidence type="ECO:0000313" key="1">
    <source>
        <dbReference type="EMBL" id="KAH0461057.1"/>
    </source>
</evidence>
<keyword evidence="2" id="KW-1185">Reference proteome</keyword>